<dbReference type="InterPro" id="IPR050713">
    <property type="entry name" value="RTP_Phos/Ushers"/>
</dbReference>
<sequence length="402" mass="43537">MSEVWYLLCKLNNTCLLCFICLFPEYLYRFVALAAGGWAASPWQRGRSHGTAPEAVPPPTAIQSIDGFSVEVNWGPPTGEIKGLIDRYELRAYNRDSPDVPPIKTIYLANGNLTGVMTGLIPATRYVVTVSACSPAGCTESPINDGGDDNNKRSITTPEEAPEGVSPPSAVSSPSALFVTWEQPARPNGDITEYLLFHNNNTVYRGTNQQHNITGLGVFSTHFLVLSACTSVSCTNSSQVTSLTSQLPPGPLHAPSLTLLDSRTIFVEWSRPSQINGILEFYSIFLSHDGAEPALAYNSSELSEEHTLRNLTPGTTYSIRVAACTGGGCTVSPSSQAQTEESTPENVPAPLVVPLSPHALNVSWTPPETPNGESTRIFAHKRAVIDKPERYMGLQRFQWSVP</sequence>
<dbReference type="SUPFAM" id="SSF49265">
    <property type="entry name" value="Fibronectin type III"/>
    <property type="match status" value="3"/>
</dbReference>
<dbReference type="InterPro" id="IPR036116">
    <property type="entry name" value="FN3_sf"/>
</dbReference>
<evidence type="ECO:0000313" key="3">
    <source>
        <dbReference type="EMBL" id="KAF7211777.1"/>
    </source>
</evidence>
<evidence type="ECO:0000256" key="1">
    <source>
        <dbReference type="SAM" id="MobiDB-lite"/>
    </source>
</evidence>
<evidence type="ECO:0000313" key="4">
    <source>
        <dbReference type="Proteomes" id="UP000822369"/>
    </source>
</evidence>
<protein>
    <submittedName>
        <fullName evidence="3">Usherin-like</fullName>
    </submittedName>
</protein>
<name>A0A9D3BJ28_NOTFU</name>
<dbReference type="PANTHER" id="PTHR46957:SF7">
    <property type="entry name" value="USHERIN"/>
    <property type="match status" value="1"/>
</dbReference>
<feature type="domain" description="Fibronectin type-III" evidence="2">
    <location>
        <begin position="161"/>
        <end position="247"/>
    </location>
</feature>
<evidence type="ECO:0000259" key="2">
    <source>
        <dbReference type="PROSITE" id="PS50853"/>
    </source>
</evidence>
<dbReference type="Pfam" id="PF00041">
    <property type="entry name" value="fn3"/>
    <property type="match status" value="2"/>
</dbReference>
<proteinExistence type="predicted"/>
<feature type="region of interest" description="Disordered" evidence="1">
    <location>
        <begin position="138"/>
        <end position="171"/>
    </location>
</feature>
<feature type="domain" description="Fibronectin type-III" evidence="2">
    <location>
        <begin position="55"/>
        <end position="160"/>
    </location>
</feature>
<dbReference type="Gene3D" id="2.60.40.10">
    <property type="entry name" value="Immunoglobulins"/>
    <property type="match status" value="3"/>
</dbReference>
<dbReference type="FunFam" id="2.60.40.10:FF:001004">
    <property type="entry name" value="Usherin"/>
    <property type="match status" value="1"/>
</dbReference>
<dbReference type="AlphaFoldDB" id="A0A9D3BJ28"/>
<accession>A0A9D3BJ28</accession>
<dbReference type="PANTHER" id="PTHR46957">
    <property type="entry name" value="CYTOKINE RECEPTOR"/>
    <property type="match status" value="1"/>
</dbReference>
<reference evidence="3" key="1">
    <citation type="submission" date="2020-03" db="EMBL/GenBank/DDBJ databases">
        <title>Intra-Species Differences in Population Size shape Life History and Genome Evolution.</title>
        <authorList>
            <person name="Willemsen D."/>
            <person name="Cui R."/>
            <person name="Valenzano D.R."/>
        </authorList>
    </citation>
    <scope>NUCLEOTIDE SEQUENCE</scope>
    <source>
        <strain evidence="3">GRZ</strain>
        <tissue evidence="3">Whole</tissue>
    </source>
</reference>
<dbReference type="KEGG" id="nfu:107381232"/>
<gene>
    <name evidence="3" type="ORF">G4P62_007005</name>
</gene>
<dbReference type="InterPro" id="IPR003961">
    <property type="entry name" value="FN3_dom"/>
</dbReference>
<comment type="caution">
    <text evidence="3">The sequence shown here is derived from an EMBL/GenBank/DDBJ whole genome shotgun (WGS) entry which is preliminary data.</text>
</comment>
<dbReference type="PROSITE" id="PS50853">
    <property type="entry name" value="FN3"/>
    <property type="match status" value="3"/>
</dbReference>
<dbReference type="SMART" id="SM00060">
    <property type="entry name" value="FN3"/>
    <property type="match status" value="3"/>
</dbReference>
<dbReference type="EMBL" id="JAAVVJ010000011">
    <property type="protein sequence ID" value="KAF7211777.1"/>
    <property type="molecule type" value="Genomic_DNA"/>
</dbReference>
<organism evidence="3 4">
    <name type="scientific">Nothobranchius furzeri</name>
    <name type="common">Turquoise killifish</name>
    <dbReference type="NCBI Taxonomy" id="105023"/>
    <lineage>
        <taxon>Eukaryota</taxon>
        <taxon>Metazoa</taxon>
        <taxon>Chordata</taxon>
        <taxon>Craniata</taxon>
        <taxon>Vertebrata</taxon>
        <taxon>Euteleostomi</taxon>
        <taxon>Actinopterygii</taxon>
        <taxon>Neopterygii</taxon>
        <taxon>Teleostei</taxon>
        <taxon>Neoteleostei</taxon>
        <taxon>Acanthomorphata</taxon>
        <taxon>Ovalentaria</taxon>
        <taxon>Atherinomorphae</taxon>
        <taxon>Cyprinodontiformes</taxon>
        <taxon>Nothobranchiidae</taxon>
        <taxon>Nothobranchius</taxon>
    </lineage>
</organism>
<feature type="domain" description="Fibronectin type-III" evidence="2">
    <location>
        <begin position="248"/>
        <end position="346"/>
    </location>
</feature>
<dbReference type="InterPro" id="IPR013783">
    <property type="entry name" value="Ig-like_fold"/>
</dbReference>
<dbReference type="Proteomes" id="UP000822369">
    <property type="component" value="Chromosome 11"/>
</dbReference>
<dbReference type="CDD" id="cd00063">
    <property type="entry name" value="FN3"/>
    <property type="match status" value="2"/>
</dbReference>